<name>A0ABQ0YJ20_9NOCA</name>
<organism evidence="2 3">
    <name type="scientific">Rhodococcus aetherivorans</name>
    <dbReference type="NCBI Taxonomy" id="191292"/>
    <lineage>
        <taxon>Bacteria</taxon>
        <taxon>Bacillati</taxon>
        <taxon>Actinomycetota</taxon>
        <taxon>Actinomycetes</taxon>
        <taxon>Mycobacteriales</taxon>
        <taxon>Nocardiaceae</taxon>
        <taxon>Rhodococcus</taxon>
    </lineage>
</organism>
<feature type="domain" description="Mycothiol-dependent maleylpyruvate isomerase metal-binding" evidence="1">
    <location>
        <begin position="18"/>
        <end position="126"/>
    </location>
</feature>
<sequence>MSYDWLELQHIARQGFESRLSAVTDWSAPTPDTEWDVATLFRHVVDEQRWVPPLLAGRTIAEAEAELDPLGDDLSAEWDRHAVDASVAWASTDPDKQVHLSYGMVPVRDYLRQQVADIAIHTWDLARAVGADERLDPDLVAAVWEDIQPQRDMLAASGLFAPPVPVPDDAAVQDRLLALTGRDPRPGGTR</sequence>
<dbReference type="RefSeq" id="WP_043802909.1">
    <property type="nucleotide sequence ID" value="NZ_BAAAYP010000036.1"/>
</dbReference>
<protein>
    <recommendedName>
        <fullName evidence="1">Mycothiol-dependent maleylpyruvate isomerase metal-binding domain-containing protein</fullName>
    </recommendedName>
</protein>
<proteinExistence type="predicted"/>
<reference evidence="2 3" key="1">
    <citation type="journal article" date="2018" name="Biodegradation">
        <title>1,4-Dioxane degradation characteristics of Rhodococcus aetherivorans JCM 14343.</title>
        <authorList>
            <person name="Inoue D."/>
            <person name="Tsunoda T."/>
            <person name="Yamamoto N."/>
            <person name="Ike M."/>
            <person name="Sei K."/>
        </authorList>
    </citation>
    <scope>NUCLEOTIDE SEQUENCE [LARGE SCALE GENOMIC DNA]</scope>
    <source>
        <strain evidence="2 3">JCM 14343</strain>
    </source>
</reference>
<dbReference type="Pfam" id="PF11716">
    <property type="entry name" value="MDMPI_N"/>
    <property type="match status" value="1"/>
</dbReference>
<dbReference type="Gene3D" id="1.20.120.450">
    <property type="entry name" value="dinb family like domain"/>
    <property type="match status" value="1"/>
</dbReference>
<evidence type="ECO:0000313" key="3">
    <source>
        <dbReference type="Proteomes" id="UP000325466"/>
    </source>
</evidence>
<evidence type="ECO:0000313" key="2">
    <source>
        <dbReference type="EMBL" id="GES36544.1"/>
    </source>
</evidence>
<dbReference type="InterPro" id="IPR034660">
    <property type="entry name" value="DinB/YfiT-like"/>
</dbReference>
<dbReference type="NCBIfam" id="TIGR03086">
    <property type="entry name" value="TIGR03086 family metal-binding protein"/>
    <property type="match status" value="1"/>
</dbReference>
<dbReference type="Proteomes" id="UP000325466">
    <property type="component" value="Unassembled WGS sequence"/>
</dbReference>
<dbReference type="EMBL" id="BLAH01000072">
    <property type="protein sequence ID" value="GES36544.1"/>
    <property type="molecule type" value="Genomic_DNA"/>
</dbReference>
<dbReference type="SUPFAM" id="SSF109854">
    <property type="entry name" value="DinB/YfiT-like putative metalloenzymes"/>
    <property type="match status" value="1"/>
</dbReference>
<dbReference type="InterPro" id="IPR017520">
    <property type="entry name" value="CHP03086"/>
</dbReference>
<dbReference type="NCBIfam" id="TIGR03083">
    <property type="entry name" value="maleylpyruvate isomerase family mycothiol-dependent enzyme"/>
    <property type="match status" value="1"/>
</dbReference>
<dbReference type="InterPro" id="IPR017517">
    <property type="entry name" value="Maleyloyr_isom"/>
</dbReference>
<dbReference type="InterPro" id="IPR024344">
    <property type="entry name" value="MDMPI_metal-binding"/>
</dbReference>
<comment type="caution">
    <text evidence="2">The sequence shown here is derived from an EMBL/GenBank/DDBJ whole genome shotgun (WGS) entry which is preliminary data.</text>
</comment>
<evidence type="ECO:0000259" key="1">
    <source>
        <dbReference type="Pfam" id="PF11716"/>
    </source>
</evidence>
<keyword evidence="3" id="KW-1185">Reference proteome</keyword>
<gene>
    <name evidence="2" type="ORF">RAJCM14343_1796</name>
</gene>
<accession>A0ABQ0YJ20</accession>